<proteinExistence type="predicted"/>
<accession>A0A427YRZ9</accession>
<sequence>MSATGYKFDDSLLSVRLQPLDEDIVEVTYSDLVLRTKTGGDGGSEVGLGQGVEEYFGSYQTEWESLKRGNGAPTATSRLRSFLSECTQPTADDFGPMNGGAGKGKGIDSDIHGKDAESFTNKTPGTVPFRNLSVRPSHFTRARELDDVPSGWTSCQVDYSKETKELTFTLPWLTTIVPDPENPAYC</sequence>
<evidence type="ECO:0000313" key="2">
    <source>
        <dbReference type="Proteomes" id="UP000279259"/>
    </source>
</evidence>
<reference evidence="1 2" key="1">
    <citation type="submission" date="2018-11" db="EMBL/GenBank/DDBJ databases">
        <title>Genome sequence of Saitozyma podzolica DSM 27192.</title>
        <authorList>
            <person name="Aliyu H."/>
            <person name="Gorte O."/>
            <person name="Ochsenreither K."/>
        </authorList>
    </citation>
    <scope>NUCLEOTIDE SEQUENCE [LARGE SCALE GENOMIC DNA]</scope>
    <source>
        <strain evidence="1 2">DSM 27192</strain>
    </source>
</reference>
<protein>
    <submittedName>
        <fullName evidence="1">Uncharacterized protein</fullName>
    </submittedName>
</protein>
<dbReference type="EMBL" id="RSCD01000003">
    <property type="protein sequence ID" value="RSH93796.1"/>
    <property type="molecule type" value="Genomic_DNA"/>
</dbReference>
<name>A0A427YRZ9_9TREE</name>
<comment type="caution">
    <text evidence="1">The sequence shown here is derived from an EMBL/GenBank/DDBJ whole genome shotgun (WGS) entry which is preliminary data.</text>
</comment>
<dbReference type="AlphaFoldDB" id="A0A427YRZ9"/>
<keyword evidence="2" id="KW-1185">Reference proteome</keyword>
<evidence type="ECO:0000313" key="1">
    <source>
        <dbReference type="EMBL" id="RSH93796.1"/>
    </source>
</evidence>
<gene>
    <name evidence="1" type="ORF">EHS25_006444</name>
</gene>
<dbReference type="OrthoDB" id="10411550at2759"/>
<organism evidence="1 2">
    <name type="scientific">Saitozyma podzolica</name>
    <dbReference type="NCBI Taxonomy" id="1890683"/>
    <lineage>
        <taxon>Eukaryota</taxon>
        <taxon>Fungi</taxon>
        <taxon>Dikarya</taxon>
        <taxon>Basidiomycota</taxon>
        <taxon>Agaricomycotina</taxon>
        <taxon>Tremellomycetes</taxon>
        <taxon>Tremellales</taxon>
        <taxon>Trimorphomycetaceae</taxon>
        <taxon>Saitozyma</taxon>
    </lineage>
</organism>
<dbReference type="Proteomes" id="UP000279259">
    <property type="component" value="Unassembled WGS sequence"/>
</dbReference>